<dbReference type="KEGG" id="apac:S7S_00625"/>
<dbReference type="InterPro" id="IPR007387">
    <property type="entry name" value="TRAP_DctQ"/>
</dbReference>
<dbReference type="HOGENOM" id="CLU_086356_8_3_6"/>
<dbReference type="OrthoDB" id="4250245at2"/>
<dbReference type="RefSeq" id="WP_008739156.1">
    <property type="nucleotide sequence ID" value="NZ_CP004387.1"/>
</dbReference>
<evidence type="ECO:0000256" key="3">
    <source>
        <dbReference type="ARBA" id="ARBA00022475"/>
    </source>
</evidence>
<keyword evidence="4 9" id="KW-0997">Cell inner membrane</keyword>
<keyword evidence="5 9" id="KW-0812">Transmembrane</keyword>
<dbReference type="PANTHER" id="PTHR35011:SF10">
    <property type="entry name" value="TRAP TRANSPORTER SMALL PERMEASE PROTEIN"/>
    <property type="match status" value="1"/>
</dbReference>
<dbReference type="Proteomes" id="UP000006764">
    <property type="component" value="Chromosome"/>
</dbReference>
<evidence type="ECO:0000313" key="11">
    <source>
        <dbReference type="EMBL" id="AJD46549.1"/>
    </source>
</evidence>
<proteinExistence type="inferred from homology"/>
<evidence type="ECO:0000256" key="8">
    <source>
        <dbReference type="ARBA" id="ARBA00038436"/>
    </source>
</evidence>
<dbReference type="EMBL" id="CP004387">
    <property type="protein sequence ID" value="AJD46549.1"/>
    <property type="molecule type" value="Genomic_DNA"/>
</dbReference>
<evidence type="ECO:0000256" key="9">
    <source>
        <dbReference type="RuleBase" id="RU369079"/>
    </source>
</evidence>
<comment type="function">
    <text evidence="9">Part of the tripartite ATP-independent periplasmic (TRAP) transport system.</text>
</comment>
<evidence type="ECO:0000256" key="2">
    <source>
        <dbReference type="ARBA" id="ARBA00022448"/>
    </source>
</evidence>
<dbReference type="GO" id="GO:0015740">
    <property type="term" value="P:C4-dicarboxylate transport"/>
    <property type="evidence" value="ECO:0007669"/>
    <property type="project" value="TreeGrafter"/>
</dbReference>
<comment type="subcellular location">
    <subcellularLocation>
        <location evidence="1 9">Cell inner membrane</location>
        <topology evidence="1 9">Multi-pass membrane protein</topology>
    </subcellularLocation>
</comment>
<evidence type="ECO:0000313" key="12">
    <source>
        <dbReference type="Proteomes" id="UP000006764"/>
    </source>
</evidence>
<evidence type="ECO:0000256" key="4">
    <source>
        <dbReference type="ARBA" id="ARBA00022519"/>
    </source>
</evidence>
<protein>
    <recommendedName>
        <fullName evidence="9">TRAP transporter small permease protein</fullName>
    </recommendedName>
</protein>
<organism evidence="11 12">
    <name type="scientific">Isoalcanivorax pacificus W11-5</name>
    <dbReference type="NCBI Taxonomy" id="391936"/>
    <lineage>
        <taxon>Bacteria</taxon>
        <taxon>Pseudomonadati</taxon>
        <taxon>Pseudomonadota</taxon>
        <taxon>Gammaproteobacteria</taxon>
        <taxon>Oceanospirillales</taxon>
        <taxon>Alcanivoracaceae</taxon>
        <taxon>Isoalcanivorax</taxon>
    </lineage>
</organism>
<keyword evidence="2 9" id="KW-0813">Transport</keyword>
<feature type="domain" description="Tripartite ATP-independent periplasmic transporters DctQ component" evidence="10">
    <location>
        <begin position="26"/>
        <end position="156"/>
    </location>
</feature>
<name>A0A0B4XEV7_9GAMM</name>
<feature type="transmembrane region" description="Helical" evidence="9">
    <location>
        <begin position="91"/>
        <end position="111"/>
    </location>
</feature>
<feature type="transmembrane region" description="Helical" evidence="9">
    <location>
        <begin position="131"/>
        <end position="153"/>
    </location>
</feature>
<keyword evidence="7 9" id="KW-0472">Membrane</keyword>
<dbReference type="GO" id="GO:0005886">
    <property type="term" value="C:plasma membrane"/>
    <property type="evidence" value="ECO:0007669"/>
    <property type="project" value="UniProtKB-SubCell"/>
</dbReference>
<comment type="subunit">
    <text evidence="9">The complex comprises the extracytoplasmic solute receptor protein and the two transmembrane proteins.</text>
</comment>
<dbReference type="InterPro" id="IPR055348">
    <property type="entry name" value="DctQ"/>
</dbReference>
<evidence type="ECO:0000256" key="1">
    <source>
        <dbReference type="ARBA" id="ARBA00004429"/>
    </source>
</evidence>
<dbReference type="Pfam" id="PF04290">
    <property type="entry name" value="DctQ"/>
    <property type="match status" value="1"/>
</dbReference>
<gene>
    <name evidence="11" type="ORF">S7S_00625</name>
</gene>
<keyword evidence="6 9" id="KW-1133">Transmembrane helix</keyword>
<keyword evidence="3" id="KW-1003">Cell membrane</keyword>
<dbReference type="PANTHER" id="PTHR35011">
    <property type="entry name" value="2,3-DIKETO-L-GULONATE TRAP TRANSPORTER SMALL PERMEASE PROTEIN YIAM"/>
    <property type="match status" value="1"/>
</dbReference>
<keyword evidence="12" id="KW-1185">Reference proteome</keyword>
<dbReference type="STRING" id="391936.S7S_00625"/>
<evidence type="ECO:0000256" key="7">
    <source>
        <dbReference type="ARBA" id="ARBA00023136"/>
    </source>
</evidence>
<dbReference type="GO" id="GO:0022857">
    <property type="term" value="F:transmembrane transporter activity"/>
    <property type="evidence" value="ECO:0007669"/>
    <property type="project" value="UniProtKB-UniRule"/>
</dbReference>
<evidence type="ECO:0000256" key="6">
    <source>
        <dbReference type="ARBA" id="ARBA00022989"/>
    </source>
</evidence>
<reference evidence="11 12" key="1">
    <citation type="journal article" date="2012" name="J. Bacteriol.">
        <title>Genome sequence of an alkane-degrading bacterium, Alcanivorax pacificus type strain W11-5, isolated from deep sea sediment.</title>
        <authorList>
            <person name="Lai Q."/>
            <person name="Shao Z."/>
        </authorList>
    </citation>
    <scope>NUCLEOTIDE SEQUENCE [LARGE SCALE GENOMIC DNA]</scope>
    <source>
        <strain evidence="11 12">W11-5</strain>
    </source>
</reference>
<comment type="similarity">
    <text evidence="8 9">Belongs to the TRAP transporter small permease family.</text>
</comment>
<accession>A0A0B4XEV7</accession>
<feature type="transmembrane region" description="Helical" evidence="9">
    <location>
        <begin position="12"/>
        <end position="32"/>
    </location>
</feature>
<dbReference type="AlphaFoldDB" id="A0A0B4XEV7"/>
<evidence type="ECO:0000259" key="10">
    <source>
        <dbReference type="Pfam" id="PF04290"/>
    </source>
</evidence>
<evidence type="ECO:0000256" key="5">
    <source>
        <dbReference type="ARBA" id="ARBA00022692"/>
    </source>
</evidence>
<feature type="transmembrane region" description="Helical" evidence="9">
    <location>
        <begin position="38"/>
        <end position="66"/>
    </location>
</feature>
<sequence>MYRLGRWLSRLTDATTLVGGLAIAMMMLHITADVVLRFVFSITIPGTITYVANYYMVIATFVPLAYAEKLNAHISVEVVTERLPQALQRHLANWLVLLSAVILGFMTVKTWTEALGKYEMNAALVEGGTTIITWPGYFMLPLGMGLMVVVLVYKFLVYLTGARCGLQVSDAERALKDEVRADSHAGEGARHE</sequence>